<dbReference type="Gene3D" id="3.40.630.10">
    <property type="entry name" value="Zn peptidases"/>
    <property type="match status" value="1"/>
</dbReference>
<keyword evidence="4" id="KW-1185">Reference proteome</keyword>
<dbReference type="AlphaFoldDB" id="A0A8K0CUG0"/>
<accession>A0A8K0CUG0</accession>
<organism evidence="3 4">
    <name type="scientific">Ignelater luminosus</name>
    <name type="common">Cucubano</name>
    <name type="synonym">Pyrophorus luminosus</name>
    <dbReference type="NCBI Taxonomy" id="2038154"/>
    <lineage>
        <taxon>Eukaryota</taxon>
        <taxon>Metazoa</taxon>
        <taxon>Ecdysozoa</taxon>
        <taxon>Arthropoda</taxon>
        <taxon>Hexapoda</taxon>
        <taxon>Insecta</taxon>
        <taxon>Pterygota</taxon>
        <taxon>Neoptera</taxon>
        <taxon>Endopterygota</taxon>
        <taxon>Coleoptera</taxon>
        <taxon>Polyphaga</taxon>
        <taxon>Elateriformia</taxon>
        <taxon>Elateroidea</taxon>
        <taxon>Elateridae</taxon>
        <taxon>Agrypninae</taxon>
        <taxon>Pyrophorini</taxon>
        <taxon>Ignelater</taxon>
    </lineage>
</organism>
<dbReference type="GO" id="GO:0004181">
    <property type="term" value="F:metallocarboxypeptidase activity"/>
    <property type="evidence" value="ECO:0007669"/>
    <property type="project" value="InterPro"/>
</dbReference>
<feature type="domain" description="Peptidase M14" evidence="2">
    <location>
        <begin position="1"/>
        <end position="53"/>
    </location>
</feature>
<dbReference type="GO" id="GO:0008270">
    <property type="term" value="F:zinc ion binding"/>
    <property type="evidence" value="ECO:0007669"/>
    <property type="project" value="InterPro"/>
</dbReference>
<dbReference type="InterPro" id="IPR000834">
    <property type="entry name" value="Peptidase_M14"/>
</dbReference>
<evidence type="ECO:0000313" key="4">
    <source>
        <dbReference type="Proteomes" id="UP000801492"/>
    </source>
</evidence>
<evidence type="ECO:0000259" key="2">
    <source>
        <dbReference type="Pfam" id="PF00246"/>
    </source>
</evidence>
<sequence length="63" mass="7273">MYVGIHGYEGSIFYPWCYERNPCNDYKKLKQVAKIAVEAMQMKNKNTANYTIGNFGSLTCKKL</sequence>
<gene>
    <name evidence="3" type="ORF">ILUMI_16423</name>
</gene>
<comment type="similarity">
    <text evidence="1">Belongs to the peptidase M14 family.</text>
</comment>
<name>A0A8K0CUG0_IGNLU</name>
<evidence type="ECO:0000313" key="3">
    <source>
        <dbReference type="EMBL" id="KAF2889750.1"/>
    </source>
</evidence>
<dbReference type="SUPFAM" id="SSF53187">
    <property type="entry name" value="Zn-dependent exopeptidases"/>
    <property type="match status" value="1"/>
</dbReference>
<evidence type="ECO:0000256" key="1">
    <source>
        <dbReference type="ARBA" id="ARBA00005988"/>
    </source>
</evidence>
<comment type="caution">
    <text evidence="3">The sequence shown here is derived from an EMBL/GenBank/DDBJ whole genome shotgun (WGS) entry which is preliminary data.</text>
</comment>
<dbReference type="Proteomes" id="UP000801492">
    <property type="component" value="Unassembled WGS sequence"/>
</dbReference>
<proteinExistence type="inferred from homology"/>
<protein>
    <recommendedName>
        <fullName evidence="2">Peptidase M14 domain-containing protein</fullName>
    </recommendedName>
</protein>
<dbReference type="Pfam" id="PF00246">
    <property type="entry name" value="Peptidase_M14"/>
    <property type="match status" value="1"/>
</dbReference>
<dbReference type="EMBL" id="VTPC01062877">
    <property type="protein sequence ID" value="KAF2889750.1"/>
    <property type="molecule type" value="Genomic_DNA"/>
</dbReference>
<dbReference type="GO" id="GO:0006508">
    <property type="term" value="P:proteolysis"/>
    <property type="evidence" value="ECO:0007669"/>
    <property type="project" value="InterPro"/>
</dbReference>
<reference evidence="3" key="1">
    <citation type="submission" date="2019-08" db="EMBL/GenBank/DDBJ databases">
        <title>The genome of the North American firefly Photinus pyralis.</title>
        <authorList>
            <consortium name="Photinus pyralis genome working group"/>
            <person name="Fallon T.R."/>
            <person name="Sander Lower S.E."/>
            <person name="Weng J.-K."/>
        </authorList>
    </citation>
    <scope>NUCLEOTIDE SEQUENCE</scope>
    <source>
        <strain evidence="3">TRF0915ILg1</strain>
        <tissue evidence="3">Whole body</tissue>
    </source>
</reference>